<dbReference type="PIRSF" id="PIRSF000513">
    <property type="entry name" value="Thz_kinase"/>
    <property type="match status" value="1"/>
</dbReference>
<sequence>MSFEYNWEKIREIQPLIHHITNSVTINDCANMTLACGASPVMADAEEEVEEMVVQSQSLVLNMGTLSKSYIDRMIKAGKAANQQQVPVVLDPVGVGATSFRFQSVERLLAEVKFAVIRGNASEISTLCGSRAGKGVDADTEFETILPDIQKLAKRLNTVIAVSGSVDYVTDGEREVRIYNGTPLLSQVTGTGCMSTSVIGCCLGAGLEALSSAVTAYVAVGLAGEWAERMKGNAGLGTFRMYLMDSVSQMNNQWLAKEGKIDAR</sequence>
<dbReference type="GO" id="GO:0005524">
    <property type="term" value="F:ATP binding"/>
    <property type="evidence" value="ECO:0007669"/>
    <property type="project" value="UniProtKB-UniRule"/>
</dbReference>
<evidence type="ECO:0000256" key="3">
    <source>
        <dbReference type="ARBA" id="ARBA00004868"/>
    </source>
</evidence>
<evidence type="ECO:0000256" key="11">
    <source>
        <dbReference type="HAMAP-Rule" id="MF_00228"/>
    </source>
</evidence>
<evidence type="ECO:0000256" key="2">
    <source>
        <dbReference type="ARBA" id="ARBA00001946"/>
    </source>
</evidence>
<dbReference type="Gene3D" id="3.40.1190.20">
    <property type="match status" value="1"/>
</dbReference>
<dbReference type="GO" id="GO:0000287">
    <property type="term" value="F:magnesium ion binding"/>
    <property type="evidence" value="ECO:0007669"/>
    <property type="project" value="UniProtKB-UniRule"/>
</dbReference>
<dbReference type="NCBIfam" id="TIGR00694">
    <property type="entry name" value="thiM"/>
    <property type="match status" value="1"/>
</dbReference>
<proteinExistence type="inferred from homology"/>
<keyword evidence="13" id="KW-1185">Reference proteome</keyword>
<dbReference type="OrthoDB" id="9778146at2"/>
<keyword evidence="6 11" id="KW-0547">Nucleotide-binding</keyword>
<evidence type="ECO:0000313" key="12">
    <source>
        <dbReference type="EMBL" id="TCS94837.1"/>
    </source>
</evidence>
<evidence type="ECO:0000313" key="13">
    <source>
        <dbReference type="Proteomes" id="UP000294937"/>
    </source>
</evidence>
<reference evidence="12 13" key="1">
    <citation type="submission" date="2019-03" db="EMBL/GenBank/DDBJ databases">
        <title>Genomic Encyclopedia of Type Strains, Phase IV (KMG-IV): sequencing the most valuable type-strain genomes for metagenomic binning, comparative biology and taxonomic classification.</title>
        <authorList>
            <person name="Goeker M."/>
        </authorList>
    </citation>
    <scope>NUCLEOTIDE SEQUENCE [LARGE SCALE GENOMIC DNA]</scope>
    <source>
        <strain evidence="12 13">DSM 45707</strain>
    </source>
</reference>
<dbReference type="HAMAP" id="MF_00228">
    <property type="entry name" value="Thz_kinase"/>
    <property type="match status" value="1"/>
</dbReference>
<dbReference type="GO" id="GO:0009228">
    <property type="term" value="P:thiamine biosynthetic process"/>
    <property type="evidence" value="ECO:0007669"/>
    <property type="project" value="UniProtKB-KW"/>
</dbReference>
<keyword evidence="4 11" id="KW-0808">Transferase</keyword>
<dbReference type="PRINTS" id="PR01099">
    <property type="entry name" value="HYETHTZKNASE"/>
</dbReference>
<comment type="catalytic activity">
    <reaction evidence="1 11">
        <text>5-(2-hydroxyethyl)-4-methylthiazole + ATP = 4-methyl-5-(2-phosphooxyethyl)-thiazole + ADP + H(+)</text>
        <dbReference type="Rhea" id="RHEA:24212"/>
        <dbReference type="ChEBI" id="CHEBI:15378"/>
        <dbReference type="ChEBI" id="CHEBI:17957"/>
        <dbReference type="ChEBI" id="CHEBI:30616"/>
        <dbReference type="ChEBI" id="CHEBI:58296"/>
        <dbReference type="ChEBI" id="CHEBI:456216"/>
        <dbReference type="EC" id="2.7.1.50"/>
    </reaction>
</comment>
<feature type="binding site" evidence="11">
    <location>
        <position position="190"/>
    </location>
    <ligand>
        <name>substrate</name>
    </ligand>
</feature>
<evidence type="ECO:0000256" key="10">
    <source>
        <dbReference type="ARBA" id="ARBA00022977"/>
    </source>
</evidence>
<dbReference type="EC" id="2.7.1.50" evidence="11"/>
<comment type="similarity">
    <text evidence="11">Belongs to the Thz kinase family.</text>
</comment>
<keyword evidence="7 11" id="KW-0418">Kinase</keyword>
<evidence type="ECO:0000256" key="4">
    <source>
        <dbReference type="ARBA" id="ARBA00022679"/>
    </source>
</evidence>
<evidence type="ECO:0000256" key="9">
    <source>
        <dbReference type="ARBA" id="ARBA00022842"/>
    </source>
</evidence>
<keyword evidence="10 11" id="KW-0784">Thiamine biosynthesis</keyword>
<evidence type="ECO:0000256" key="7">
    <source>
        <dbReference type="ARBA" id="ARBA00022777"/>
    </source>
</evidence>
<name>A0A4V2UVE2_9BACL</name>
<feature type="binding site" evidence="11">
    <location>
        <position position="118"/>
    </location>
    <ligand>
        <name>ATP</name>
        <dbReference type="ChEBI" id="CHEBI:30616"/>
    </ligand>
</feature>
<dbReference type="AlphaFoldDB" id="A0A4V2UVE2"/>
<comment type="caution">
    <text evidence="12">The sequence shown here is derived from an EMBL/GenBank/DDBJ whole genome shotgun (WGS) entry which is preliminary data.</text>
</comment>
<dbReference type="GO" id="GO:0009229">
    <property type="term" value="P:thiamine diphosphate biosynthetic process"/>
    <property type="evidence" value="ECO:0007669"/>
    <property type="project" value="UniProtKB-UniRule"/>
</dbReference>
<comment type="cofactor">
    <cofactor evidence="2 11">
        <name>Mg(2+)</name>
        <dbReference type="ChEBI" id="CHEBI:18420"/>
    </cofactor>
</comment>
<dbReference type="InterPro" id="IPR000417">
    <property type="entry name" value="Hyethyz_kinase"/>
</dbReference>
<comment type="pathway">
    <text evidence="3 11">Cofactor biosynthesis; thiamine diphosphate biosynthesis; 4-methyl-5-(2-phosphoethyl)-thiazole from 5-(2-hydroxyethyl)-4-methylthiazole: step 1/1.</text>
</comment>
<gene>
    <name evidence="11" type="primary">thiM</name>
    <name evidence="12" type="ORF">EDD58_103259</name>
</gene>
<dbReference type="SUPFAM" id="SSF53613">
    <property type="entry name" value="Ribokinase-like"/>
    <property type="match status" value="1"/>
</dbReference>
<dbReference type="Pfam" id="PF02110">
    <property type="entry name" value="HK"/>
    <property type="match status" value="1"/>
</dbReference>
<dbReference type="UniPathway" id="UPA00060">
    <property type="reaction ID" value="UER00139"/>
</dbReference>
<dbReference type="InterPro" id="IPR029056">
    <property type="entry name" value="Ribokinase-like"/>
</dbReference>
<keyword evidence="9 11" id="KW-0460">Magnesium</keyword>
<protein>
    <recommendedName>
        <fullName evidence="11">Hydroxyethylthiazole kinase</fullName>
        <ecNumber evidence="11">2.7.1.50</ecNumber>
    </recommendedName>
    <alternativeName>
        <fullName evidence="11">4-methyl-5-beta-hydroxyethylthiazole kinase</fullName>
        <shortName evidence="11">TH kinase</shortName>
        <shortName evidence="11">Thz kinase</shortName>
    </alternativeName>
</protein>
<dbReference type="RefSeq" id="WP_131924219.1">
    <property type="nucleotide sequence ID" value="NZ_SMAG01000003.1"/>
</dbReference>
<dbReference type="NCBIfam" id="NF006830">
    <property type="entry name" value="PRK09355.1"/>
    <property type="match status" value="1"/>
</dbReference>
<evidence type="ECO:0000256" key="6">
    <source>
        <dbReference type="ARBA" id="ARBA00022741"/>
    </source>
</evidence>
<feature type="binding site" evidence="11">
    <location>
        <position position="42"/>
    </location>
    <ligand>
        <name>substrate</name>
    </ligand>
</feature>
<feature type="binding site" evidence="11">
    <location>
        <position position="163"/>
    </location>
    <ligand>
        <name>ATP</name>
        <dbReference type="ChEBI" id="CHEBI:30616"/>
    </ligand>
</feature>
<dbReference type="Proteomes" id="UP000294937">
    <property type="component" value="Unassembled WGS sequence"/>
</dbReference>
<accession>A0A4V2UVE2</accession>
<dbReference type="EMBL" id="SMAG01000003">
    <property type="protein sequence ID" value="TCS94837.1"/>
    <property type="molecule type" value="Genomic_DNA"/>
</dbReference>
<organism evidence="12 13">
    <name type="scientific">Hazenella coriacea</name>
    <dbReference type="NCBI Taxonomy" id="1179467"/>
    <lineage>
        <taxon>Bacteria</taxon>
        <taxon>Bacillati</taxon>
        <taxon>Bacillota</taxon>
        <taxon>Bacilli</taxon>
        <taxon>Bacillales</taxon>
        <taxon>Thermoactinomycetaceae</taxon>
        <taxon>Hazenella</taxon>
    </lineage>
</organism>
<evidence type="ECO:0000256" key="8">
    <source>
        <dbReference type="ARBA" id="ARBA00022840"/>
    </source>
</evidence>
<comment type="function">
    <text evidence="11">Catalyzes the phosphorylation of the hydroxyl group of 4-methyl-5-beta-hydroxyethylthiazole (THZ).</text>
</comment>
<keyword evidence="8 11" id="KW-0067">ATP-binding</keyword>
<keyword evidence="5 11" id="KW-0479">Metal-binding</keyword>
<evidence type="ECO:0000256" key="5">
    <source>
        <dbReference type="ARBA" id="ARBA00022723"/>
    </source>
</evidence>
<dbReference type="GO" id="GO:0004417">
    <property type="term" value="F:hydroxyethylthiazole kinase activity"/>
    <property type="evidence" value="ECO:0007669"/>
    <property type="project" value="UniProtKB-UniRule"/>
</dbReference>
<evidence type="ECO:0000256" key="1">
    <source>
        <dbReference type="ARBA" id="ARBA00001771"/>
    </source>
</evidence>
<dbReference type="CDD" id="cd01170">
    <property type="entry name" value="THZ_kinase"/>
    <property type="match status" value="1"/>
</dbReference>